<evidence type="ECO:0000256" key="7">
    <source>
        <dbReference type="ARBA" id="ARBA00024033"/>
    </source>
</evidence>
<evidence type="ECO:0000256" key="6">
    <source>
        <dbReference type="ARBA" id="ARBA00023136"/>
    </source>
</evidence>
<feature type="transmembrane region" description="Helical" evidence="8">
    <location>
        <begin position="120"/>
        <end position="138"/>
    </location>
</feature>
<comment type="similarity">
    <text evidence="7">Belongs to the glycosyltransferase 87 family.</text>
</comment>
<sequence>MLLAVWAVFVILSRWNTWPQDLSSLYVAGHLWQSGQGDLVYAAPGASASYAEGWGPVMHDLGIADKLTFPYLYPPLWLAVLGPVTTLVSPQGFANAVLLIQMPMLAAMVWCAGRLLRPRAMPLSLWCLIGLVTLSWTIHATIAILHNQPTITVAFLTVMAFATLRDRPGLAGTALALAAAIKLSPALLALVFVIDRRWRALAAFGVVGGGLGLLSLTVCGPAMTVAFLELLHKINAVVTLAPVNTSIRSALVALVMGREVGVIMPPGSSAMLYSDVPGWIGPAVVLAALALMAAFLRVLWRQPGEVRRYAGLLSFSIIIALFGPLGWLHYYVLPLLLLPGLFALYPARVALPLVLTVMVPALLPVALHVGALPWPAANATWIACATWLIVLAALYLRLRRPPARQYFAGTYSSGGSTARS</sequence>
<dbReference type="Proteomes" id="UP000238338">
    <property type="component" value="Unassembled WGS sequence"/>
</dbReference>
<keyword evidence="4 8" id="KW-0812">Transmembrane</keyword>
<feature type="transmembrane region" description="Helical" evidence="8">
    <location>
        <begin position="200"/>
        <end position="227"/>
    </location>
</feature>
<feature type="transmembrane region" description="Helical" evidence="8">
    <location>
        <begin position="353"/>
        <end position="374"/>
    </location>
</feature>
<evidence type="ECO:0000256" key="5">
    <source>
        <dbReference type="ARBA" id="ARBA00022989"/>
    </source>
</evidence>
<evidence type="ECO:0000256" key="4">
    <source>
        <dbReference type="ARBA" id="ARBA00022692"/>
    </source>
</evidence>
<evidence type="ECO:0000256" key="8">
    <source>
        <dbReference type="SAM" id="Phobius"/>
    </source>
</evidence>
<feature type="transmembrane region" description="Helical" evidence="8">
    <location>
        <begin position="380"/>
        <end position="398"/>
    </location>
</feature>
<dbReference type="GO" id="GO:0005886">
    <property type="term" value="C:plasma membrane"/>
    <property type="evidence" value="ECO:0007669"/>
    <property type="project" value="UniProtKB-SubCell"/>
</dbReference>
<dbReference type="InterPro" id="IPR018584">
    <property type="entry name" value="GT87"/>
</dbReference>
<comment type="subcellular location">
    <subcellularLocation>
        <location evidence="1">Cell membrane</location>
        <topology evidence="1">Multi-pass membrane protein</topology>
    </subcellularLocation>
</comment>
<keyword evidence="5 8" id="KW-1133">Transmembrane helix</keyword>
<name>A0A2S8SDX0_9RHOB</name>
<evidence type="ECO:0000313" key="9">
    <source>
        <dbReference type="EMBL" id="PQV58990.1"/>
    </source>
</evidence>
<dbReference type="AlphaFoldDB" id="A0A2S8SDX0"/>
<accession>A0A2S8SDX0</accession>
<organism evidence="9 10">
    <name type="scientific">Albidovulum denitrificans</name>
    <dbReference type="NCBI Taxonomy" id="404881"/>
    <lineage>
        <taxon>Bacteria</taxon>
        <taxon>Pseudomonadati</taxon>
        <taxon>Pseudomonadota</taxon>
        <taxon>Alphaproteobacteria</taxon>
        <taxon>Rhodobacterales</taxon>
        <taxon>Paracoccaceae</taxon>
        <taxon>Albidovulum</taxon>
    </lineage>
</organism>
<comment type="caution">
    <text evidence="9">The sequence shown here is derived from an EMBL/GenBank/DDBJ whole genome shotgun (WGS) entry which is preliminary data.</text>
</comment>
<reference evidence="9 10" key="1">
    <citation type="submission" date="2018-02" db="EMBL/GenBank/DDBJ databases">
        <title>Genomic Encyclopedia of Archaeal and Bacterial Type Strains, Phase II (KMG-II): from individual species to whole genera.</title>
        <authorList>
            <person name="Goeker M."/>
        </authorList>
    </citation>
    <scope>NUCLEOTIDE SEQUENCE [LARGE SCALE GENOMIC DNA]</scope>
    <source>
        <strain evidence="9 10">DSM 18921</strain>
    </source>
</reference>
<keyword evidence="3" id="KW-0808">Transferase</keyword>
<dbReference type="GO" id="GO:0016758">
    <property type="term" value="F:hexosyltransferase activity"/>
    <property type="evidence" value="ECO:0007669"/>
    <property type="project" value="InterPro"/>
</dbReference>
<feature type="transmembrane region" description="Helical" evidence="8">
    <location>
        <begin position="276"/>
        <end position="299"/>
    </location>
</feature>
<keyword evidence="6 8" id="KW-0472">Membrane</keyword>
<protein>
    <submittedName>
        <fullName evidence="9">Uncharacterized protein DUF2029</fullName>
    </submittedName>
</protein>
<keyword evidence="2" id="KW-1003">Cell membrane</keyword>
<evidence type="ECO:0000313" key="10">
    <source>
        <dbReference type="Proteomes" id="UP000238338"/>
    </source>
</evidence>
<dbReference type="EMBL" id="PVEP01000001">
    <property type="protein sequence ID" value="PQV58990.1"/>
    <property type="molecule type" value="Genomic_DNA"/>
</dbReference>
<feature type="transmembrane region" description="Helical" evidence="8">
    <location>
        <begin position="93"/>
        <end position="113"/>
    </location>
</feature>
<evidence type="ECO:0000256" key="3">
    <source>
        <dbReference type="ARBA" id="ARBA00022679"/>
    </source>
</evidence>
<evidence type="ECO:0000256" key="1">
    <source>
        <dbReference type="ARBA" id="ARBA00004651"/>
    </source>
</evidence>
<proteinExistence type="inferred from homology"/>
<evidence type="ECO:0000256" key="2">
    <source>
        <dbReference type="ARBA" id="ARBA00022475"/>
    </source>
</evidence>
<dbReference type="Pfam" id="PF09594">
    <property type="entry name" value="GT87"/>
    <property type="match status" value="1"/>
</dbReference>
<keyword evidence="10" id="KW-1185">Reference proteome</keyword>
<gene>
    <name evidence="9" type="ORF">LX70_00810</name>
</gene>
<feature type="transmembrane region" description="Helical" evidence="8">
    <location>
        <begin position="174"/>
        <end position="194"/>
    </location>
</feature>